<reference evidence="1 2" key="1">
    <citation type="submission" date="2020-08" db="EMBL/GenBank/DDBJ databases">
        <title>Description of novel Pseudomonas species.</title>
        <authorList>
            <person name="Duman M."/>
            <person name="Mulet M."/>
            <person name="Altun S."/>
            <person name="Saticioglu I.B."/>
            <person name="Lalucat J."/>
            <person name="Garcia-Valdes E."/>
        </authorList>
    </citation>
    <scope>NUCLEOTIDE SEQUENCE [LARGE SCALE GENOMIC DNA]</scope>
    <source>
        <strain evidence="1 2">P66</strain>
    </source>
</reference>
<dbReference type="Proteomes" id="UP000745663">
    <property type="component" value="Unassembled WGS sequence"/>
</dbReference>
<evidence type="ECO:0000313" key="1">
    <source>
        <dbReference type="EMBL" id="MBM5458642.1"/>
    </source>
</evidence>
<organism evidence="1 2">
    <name type="scientific">Pseudomonas arcuscaelestis</name>
    <dbReference type="NCBI Taxonomy" id="2710591"/>
    <lineage>
        <taxon>Bacteria</taxon>
        <taxon>Pseudomonadati</taxon>
        <taxon>Pseudomonadota</taxon>
        <taxon>Gammaproteobacteria</taxon>
        <taxon>Pseudomonadales</taxon>
        <taxon>Pseudomonadaceae</taxon>
        <taxon>Pseudomonas</taxon>
    </lineage>
</organism>
<dbReference type="EMBL" id="JACOPV010000008">
    <property type="protein sequence ID" value="MBM5458642.1"/>
    <property type="molecule type" value="Genomic_DNA"/>
</dbReference>
<proteinExistence type="predicted"/>
<keyword evidence="2" id="KW-1185">Reference proteome</keyword>
<dbReference type="RefSeq" id="WP_203584582.1">
    <property type="nucleotide sequence ID" value="NZ_JACOPV010000008.1"/>
</dbReference>
<sequence length="142" mass="15500">MEVHHLAPAELASLAASTRAIFERVLAQSQWHQRTLGTCLYAAVLCSVVINRFTNLQAIVRGGDGEADGGLFIDWVGHGHYWVEAREGDQAFIVDITADQFGLPPVIVAPTDDLPARYIPGDQATVDEHAAELRHEIESEQG</sequence>
<protein>
    <submittedName>
        <fullName evidence="1">Uncharacterized protein</fullName>
    </submittedName>
</protein>
<name>A0ABS2BYE6_9PSED</name>
<comment type="caution">
    <text evidence="1">The sequence shown here is derived from an EMBL/GenBank/DDBJ whole genome shotgun (WGS) entry which is preliminary data.</text>
</comment>
<evidence type="ECO:0000313" key="2">
    <source>
        <dbReference type="Proteomes" id="UP000745663"/>
    </source>
</evidence>
<accession>A0ABS2BYE6</accession>
<gene>
    <name evidence="1" type="ORF">H8F21_13815</name>
</gene>